<evidence type="ECO:0000259" key="2">
    <source>
        <dbReference type="PROSITE" id="PS50048"/>
    </source>
</evidence>
<dbReference type="SMART" id="SM00066">
    <property type="entry name" value="GAL4"/>
    <property type="match status" value="1"/>
</dbReference>
<dbReference type="SUPFAM" id="SSF57701">
    <property type="entry name" value="Zn2/Cys6 DNA-binding domain"/>
    <property type="match status" value="1"/>
</dbReference>
<dbReference type="PANTHER" id="PTHR38791">
    <property type="entry name" value="ZN(II)2CYS6 TRANSCRIPTION FACTOR (EUROFUNG)-RELATED-RELATED"/>
    <property type="match status" value="1"/>
</dbReference>
<dbReference type="GO" id="GO:0000981">
    <property type="term" value="F:DNA-binding transcription factor activity, RNA polymerase II-specific"/>
    <property type="evidence" value="ECO:0007669"/>
    <property type="project" value="InterPro"/>
</dbReference>
<evidence type="ECO:0000256" key="1">
    <source>
        <dbReference type="ARBA" id="ARBA00023242"/>
    </source>
</evidence>
<dbReference type="AlphaFoldDB" id="A0A2J6RTZ5"/>
<dbReference type="InterPro" id="IPR001138">
    <property type="entry name" value="Zn2Cys6_DnaBD"/>
</dbReference>
<evidence type="ECO:0000313" key="3">
    <source>
        <dbReference type="EMBL" id="PMD41985.1"/>
    </source>
</evidence>
<dbReference type="CDD" id="cd00067">
    <property type="entry name" value="GAL4"/>
    <property type="match status" value="1"/>
</dbReference>
<organism evidence="3 4">
    <name type="scientific">Hyaloscypha variabilis (strain UAMH 11265 / GT02V1 / F)</name>
    <name type="common">Meliniomyces variabilis</name>
    <dbReference type="NCBI Taxonomy" id="1149755"/>
    <lineage>
        <taxon>Eukaryota</taxon>
        <taxon>Fungi</taxon>
        <taxon>Dikarya</taxon>
        <taxon>Ascomycota</taxon>
        <taxon>Pezizomycotina</taxon>
        <taxon>Leotiomycetes</taxon>
        <taxon>Helotiales</taxon>
        <taxon>Hyaloscyphaceae</taxon>
        <taxon>Hyaloscypha</taxon>
        <taxon>Hyaloscypha variabilis</taxon>
    </lineage>
</organism>
<name>A0A2J6RTZ5_HYAVF</name>
<reference evidence="3 4" key="1">
    <citation type="submission" date="2016-04" db="EMBL/GenBank/DDBJ databases">
        <title>A degradative enzymes factory behind the ericoid mycorrhizal symbiosis.</title>
        <authorList>
            <consortium name="DOE Joint Genome Institute"/>
            <person name="Martino E."/>
            <person name="Morin E."/>
            <person name="Grelet G."/>
            <person name="Kuo A."/>
            <person name="Kohler A."/>
            <person name="Daghino S."/>
            <person name="Barry K."/>
            <person name="Choi C."/>
            <person name="Cichocki N."/>
            <person name="Clum A."/>
            <person name="Copeland A."/>
            <person name="Hainaut M."/>
            <person name="Haridas S."/>
            <person name="Labutti K."/>
            <person name="Lindquist E."/>
            <person name="Lipzen A."/>
            <person name="Khouja H.-R."/>
            <person name="Murat C."/>
            <person name="Ohm R."/>
            <person name="Olson A."/>
            <person name="Spatafora J."/>
            <person name="Veneault-Fourrey C."/>
            <person name="Henrissat B."/>
            <person name="Grigoriev I."/>
            <person name="Martin F."/>
            <person name="Perotto S."/>
        </authorList>
    </citation>
    <scope>NUCLEOTIDE SEQUENCE [LARGE SCALE GENOMIC DNA]</scope>
    <source>
        <strain evidence="3 4">F</strain>
    </source>
</reference>
<keyword evidence="4" id="KW-1185">Reference proteome</keyword>
<dbReference type="InterPro" id="IPR053175">
    <property type="entry name" value="DHMBA_Reg_Transcription_Factor"/>
</dbReference>
<dbReference type="PROSITE" id="PS00463">
    <property type="entry name" value="ZN2_CY6_FUNGAL_1"/>
    <property type="match status" value="1"/>
</dbReference>
<keyword evidence="1" id="KW-0539">Nucleus</keyword>
<dbReference type="Proteomes" id="UP000235786">
    <property type="component" value="Unassembled WGS sequence"/>
</dbReference>
<dbReference type="Gene3D" id="4.10.240.10">
    <property type="entry name" value="Zn(2)-C6 fungal-type DNA-binding domain"/>
    <property type="match status" value="1"/>
</dbReference>
<evidence type="ECO:0000313" key="4">
    <source>
        <dbReference type="Proteomes" id="UP000235786"/>
    </source>
</evidence>
<proteinExistence type="predicted"/>
<gene>
    <name evidence="3" type="ORF">L207DRAFT_304894</name>
</gene>
<dbReference type="PROSITE" id="PS50048">
    <property type="entry name" value="ZN2_CY6_FUNGAL_2"/>
    <property type="match status" value="1"/>
</dbReference>
<accession>A0A2J6RTZ5</accession>
<dbReference type="InterPro" id="IPR021858">
    <property type="entry name" value="Fun_TF"/>
</dbReference>
<sequence length="515" mass="57422">MVYTGKPSRGCEVCRRRRIKCDEKAPECSYCIKTGQPCPGYKDMFELAWRDQTKVAQKSVERRMRAGAQAASKNTPSDTRIAPPALSESKALLSKTSVSTGLAPNQHDLEYFALNFWFTNYANPPSKSYEECGFVEHVAPLFLKSAPESTLRLSTLAVATILFTAWSGRNPDTSLTRSFYLKAVSAMKNQLSIPGNCTNNEMIMSVLLLQMYETLIGNARRKATTQAHLSGAMALIKHRGIQNFEDDVSKAILYWVRHLCIEESLKTCKTVECDPGEWANIPQYTVLPANSSLDGINLNLARLQAAIPQDFATGSNSTTLDIKDIIQAARGIDRQLIEWSGTLPLPWLAIRVTGEDSIPPSVGQAGLYQSHCHVYKSIQIAYLWNRQRLSRIRAQKIMLTQLLLQEPSLSNRMSQGSCQNTIQQLADDICATIPFYLGDRTKPGRIGDRNVEYPHARGSPIPETHYQIAPAMGGHQLLGALGTLLRFDIILRNGQKQWIGGQLMRLARIYNIGRM</sequence>
<protein>
    <recommendedName>
        <fullName evidence="2">Zn(2)-C6 fungal-type domain-containing protein</fullName>
    </recommendedName>
</protein>
<dbReference type="GO" id="GO:0008270">
    <property type="term" value="F:zinc ion binding"/>
    <property type="evidence" value="ECO:0007669"/>
    <property type="project" value="InterPro"/>
</dbReference>
<dbReference type="InterPro" id="IPR036864">
    <property type="entry name" value="Zn2-C6_fun-type_DNA-bd_sf"/>
</dbReference>
<dbReference type="Pfam" id="PF11951">
    <property type="entry name" value="Fungal_trans_2"/>
    <property type="match status" value="1"/>
</dbReference>
<feature type="domain" description="Zn(2)-C6 fungal-type" evidence="2">
    <location>
        <begin position="10"/>
        <end position="38"/>
    </location>
</feature>
<dbReference type="Pfam" id="PF00172">
    <property type="entry name" value="Zn_clus"/>
    <property type="match status" value="1"/>
</dbReference>
<dbReference type="EMBL" id="KZ613943">
    <property type="protein sequence ID" value="PMD41985.1"/>
    <property type="molecule type" value="Genomic_DNA"/>
</dbReference>
<dbReference type="OrthoDB" id="3520984at2759"/>